<sequence length="75" mass="8078">MPGDAPELPAKDLRTLIPEYASLAREATLISELGVALLTVVGHTMQAPRDIPLCPYASSFSRRRLPMGEGRKAAC</sequence>
<dbReference type="Proteomes" id="UP001335325">
    <property type="component" value="Chromosome"/>
</dbReference>
<accession>A0ABZ1GL03</accession>
<dbReference type="EMBL" id="CP109134">
    <property type="protein sequence ID" value="WSD06837.1"/>
    <property type="molecule type" value="Genomic_DNA"/>
</dbReference>
<name>A0ABZ1GL03_9ACTN</name>
<evidence type="ECO:0000313" key="1">
    <source>
        <dbReference type="EMBL" id="WSD06837.1"/>
    </source>
</evidence>
<protein>
    <submittedName>
        <fullName evidence="1">Uncharacterized protein</fullName>
    </submittedName>
</protein>
<reference evidence="1 2" key="1">
    <citation type="submission" date="2022-10" db="EMBL/GenBank/DDBJ databases">
        <title>The complete genomes of actinobacterial strains from the NBC collection.</title>
        <authorList>
            <person name="Joergensen T.S."/>
            <person name="Alvarez Arevalo M."/>
            <person name="Sterndorff E.B."/>
            <person name="Faurdal D."/>
            <person name="Vuksanovic O."/>
            <person name="Mourched A.-S."/>
            <person name="Charusanti P."/>
            <person name="Shaw S."/>
            <person name="Blin K."/>
            <person name="Weber T."/>
        </authorList>
    </citation>
    <scope>NUCLEOTIDE SEQUENCE [LARGE SCALE GENOMIC DNA]</scope>
    <source>
        <strain evidence="1 2">NBC 01753</strain>
    </source>
</reference>
<dbReference type="RefSeq" id="WP_326752938.1">
    <property type="nucleotide sequence ID" value="NZ_CP109134.1"/>
</dbReference>
<keyword evidence="2" id="KW-1185">Reference proteome</keyword>
<dbReference type="GeneID" id="91543771"/>
<proteinExistence type="predicted"/>
<organism evidence="1 2">
    <name type="scientific">Streptomyces hirsutus</name>
    <dbReference type="NCBI Taxonomy" id="35620"/>
    <lineage>
        <taxon>Bacteria</taxon>
        <taxon>Bacillati</taxon>
        <taxon>Actinomycetota</taxon>
        <taxon>Actinomycetes</taxon>
        <taxon>Kitasatosporales</taxon>
        <taxon>Streptomycetaceae</taxon>
        <taxon>Streptomyces</taxon>
    </lineage>
</organism>
<gene>
    <name evidence="1" type="ORF">OIE73_14355</name>
</gene>
<evidence type="ECO:0000313" key="2">
    <source>
        <dbReference type="Proteomes" id="UP001335325"/>
    </source>
</evidence>